<comment type="subcellular location">
    <subcellularLocation>
        <location evidence="1">Periplasm</location>
    </subcellularLocation>
</comment>
<evidence type="ECO:0000256" key="9">
    <source>
        <dbReference type="PIRSR" id="PIRSR602386-1"/>
    </source>
</evidence>
<dbReference type="Pfam" id="PF00127">
    <property type="entry name" value="Copper-bind"/>
    <property type="match status" value="1"/>
</dbReference>
<comment type="caution">
    <text evidence="11">The sequence shown here is derived from an EMBL/GenBank/DDBJ whole genome shotgun (WGS) entry which is preliminary data.</text>
</comment>
<keyword evidence="7 9" id="KW-0186">Copper</keyword>
<dbReference type="AlphaFoldDB" id="A0A520N495"/>
<dbReference type="InterPro" id="IPR008972">
    <property type="entry name" value="Cupredoxin"/>
</dbReference>
<dbReference type="InterPro" id="IPR002386">
    <property type="entry name" value="Amicyanin/Pseudoazurin"/>
</dbReference>
<evidence type="ECO:0000256" key="8">
    <source>
        <dbReference type="NCBIfam" id="TIGR02375"/>
    </source>
</evidence>
<evidence type="ECO:0000256" key="1">
    <source>
        <dbReference type="ARBA" id="ARBA00004418"/>
    </source>
</evidence>
<gene>
    <name evidence="11" type="ORF">EVA93_00850</name>
</gene>
<keyword evidence="5" id="KW-0574">Periplasm</keyword>
<feature type="binding site" evidence="9">
    <location>
        <position position="63"/>
    </location>
    <ligand>
        <name>Cu cation</name>
        <dbReference type="ChEBI" id="CHEBI:23378"/>
    </ligand>
</feature>
<sequence>MSIISKNLILSLIISFACLDLYSETHTVKMLNQGATGVMVFEPAFLKINVGDTVTFESADAAHNSASIPGMIPSGASPWNGQLSRDISVTFEIPGVYGYQCTPHAMMAMVGVIQVGDDNSNIETAKNVAVQFKSTFVMNQTRLDEYLAKIN</sequence>
<dbReference type="GO" id="GO:0005507">
    <property type="term" value="F:copper ion binding"/>
    <property type="evidence" value="ECO:0007669"/>
    <property type="project" value="UniProtKB-UniRule"/>
</dbReference>
<dbReference type="NCBIfam" id="TIGR02375">
    <property type="entry name" value="pseudoazurin"/>
    <property type="match status" value="1"/>
</dbReference>
<dbReference type="GO" id="GO:0009055">
    <property type="term" value="F:electron transfer activity"/>
    <property type="evidence" value="ECO:0007669"/>
    <property type="project" value="InterPro"/>
</dbReference>
<keyword evidence="3" id="KW-0813">Transport</keyword>
<dbReference type="SUPFAM" id="SSF49503">
    <property type="entry name" value="Cupredoxins"/>
    <property type="match status" value="1"/>
</dbReference>
<dbReference type="InterPro" id="IPR012745">
    <property type="entry name" value="Pseudoazurin"/>
</dbReference>
<evidence type="ECO:0000256" key="6">
    <source>
        <dbReference type="ARBA" id="ARBA00022982"/>
    </source>
</evidence>
<dbReference type="InterPro" id="IPR000923">
    <property type="entry name" value="BlueCu_1"/>
</dbReference>
<dbReference type="InterPro" id="IPR028871">
    <property type="entry name" value="BlueCu_1_BS"/>
</dbReference>
<dbReference type="Gene3D" id="2.60.40.420">
    <property type="entry name" value="Cupredoxins - blue copper proteins"/>
    <property type="match status" value="1"/>
</dbReference>
<keyword evidence="4 9" id="KW-0479">Metal-binding</keyword>
<feature type="binding site" evidence="9">
    <location>
        <position position="104"/>
    </location>
    <ligand>
        <name>Cu cation</name>
        <dbReference type="ChEBI" id="CHEBI:23378"/>
    </ligand>
</feature>
<evidence type="ECO:0000256" key="4">
    <source>
        <dbReference type="ARBA" id="ARBA00022723"/>
    </source>
</evidence>
<accession>A0A520N495</accession>
<comment type="cofactor">
    <cofactor evidence="9">
        <name>Cu cation</name>
        <dbReference type="ChEBI" id="CHEBI:23378"/>
    </cofactor>
    <text evidence="9">Binds 1 copper ion per subunit.</text>
</comment>
<evidence type="ECO:0000259" key="10">
    <source>
        <dbReference type="Pfam" id="PF00127"/>
    </source>
</evidence>
<evidence type="ECO:0000256" key="7">
    <source>
        <dbReference type="ARBA" id="ARBA00023008"/>
    </source>
</evidence>
<dbReference type="PRINTS" id="PR00156">
    <property type="entry name" value="COPPERBLUE"/>
</dbReference>
<evidence type="ECO:0000313" key="12">
    <source>
        <dbReference type="Proteomes" id="UP000318710"/>
    </source>
</evidence>
<name>A0A520N495_9GAMM</name>
<dbReference type="InterPro" id="IPR001235">
    <property type="entry name" value="Copper_blue_Plastocyanin"/>
</dbReference>
<proteinExistence type="predicted"/>
<evidence type="ECO:0000313" key="11">
    <source>
        <dbReference type="EMBL" id="RZO28322.1"/>
    </source>
</evidence>
<evidence type="ECO:0000256" key="2">
    <source>
        <dbReference type="ARBA" id="ARBA00016984"/>
    </source>
</evidence>
<evidence type="ECO:0000256" key="3">
    <source>
        <dbReference type="ARBA" id="ARBA00022448"/>
    </source>
</evidence>
<dbReference type="PROSITE" id="PS00196">
    <property type="entry name" value="COPPER_BLUE"/>
    <property type="match status" value="1"/>
</dbReference>
<evidence type="ECO:0000256" key="5">
    <source>
        <dbReference type="ARBA" id="ARBA00022764"/>
    </source>
</evidence>
<protein>
    <recommendedName>
        <fullName evidence="2 8">Pseudoazurin</fullName>
    </recommendedName>
</protein>
<dbReference type="Proteomes" id="UP000318710">
    <property type="component" value="Unassembled WGS sequence"/>
</dbReference>
<feature type="domain" description="Blue (type 1) copper" evidence="10">
    <location>
        <begin position="29"/>
        <end position="115"/>
    </location>
</feature>
<dbReference type="PRINTS" id="PR00155">
    <property type="entry name" value="AMICYANIN"/>
</dbReference>
<organism evidence="11 12">
    <name type="scientific">SAR86 cluster bacterium</name>
    <dbReference type="NCBI Taxonomy" id="2030880"/>
    <lineage>
        <taxon>Bacteria</taxon>
        <taxon>Pseudomonadati</taxon>
        <taxon>Pseudomonadota</taxon>
        <taxon>Gammaproteobacteria</taxon>
        <taxon>SAR86 cluster</taxon>
    </lineage>
</organism>
<keyword evidence="6" id="KW-0249">Electron transport</keyword>
<dbReference type="GO" id="GO:0042597">
    <property type="term" value="C:periplasmic space"/>
    <property type="evidence" value="ECO:0007669"/>
    <property type="project" value="UniProtKB-SubCell"/>
</dbReference>
<feature type="binding site" evidence="9">
    <location>
        <position position="101"/>
    </location>
    <ligand>
        <name>Cu cation</name>
        <dbReference type="ChEBI" id="CHEBI:23378"/>
    </ligand>
</feature>
<reference evidence="11 12" key="1">
    <citation type="submission" date="2019-02" db="EMBL/GenBank/DDBJ databases">
        <title>Prokaryotic population dynamics and viral predation in marine succession experiment using metagenomics: the confinement effect.</title>
        <authorList>
            <person name="Haro-Moreno J.M."/>
            <person name="Rodriguez-Valera F."/>
            <person name="Lopez-Perez M."/>
        </authorList>
    </citation>
    <scope>NUCLEOTIDE SEQUENCE [LARGE SCALE GENOMIC DNA]</scope>
    <source>
        <strain evidence="11">MED-G160</strain>
    </source>
</reference>
<feature type="binding site" evidence="9">
    <location>
        <position position="109"/>
    </location>
    <ligand>
        <name>Cu cation</name>
        <dbReference type="ChEBI" id="CHEBI:23378"/>
    </ligand>
</feature>
<dbReference type="CDD" id="cd04218">
    <property type="entry name" value="Pseudoazurin"/>
    <property type="match status" value="1"/>
</dbReference>
<dbReference type="EMBL" id="SHBF01000003">
    <property type="protein sequence ID" value="RZO28322.1"/>
    <property type="molecule type" value="Genomic_DNA"/>
</dbReference>
<dbReference type="PROSITE" id="PS51257">
    <property type="entry name" value="PROKAR_LIPOPROTEIN"/>
    <property type="match status" value="1"/>
</dbReference>